<sequence length="79" mass="8898">MKMSELSCKQVVNMQDGAILGHIVDSELDGNFQIQLFTVAKPPRIVNKMLPWFFPCEELSFSVCDIINIGTDVILVKLK</sequence>
<name>A0A6N8U5M9_9FIRM</name>
<dbReference type="RefSeq" id="WP_160624952.1">
    <property type="nucleotide sequence ID" value="NZ_WUUQ01000002.1"/>
</dbReference>
<reference evidence="1 2" key="2">
    <citation type="submission" date="2020-01" db="EMBL/GenBank/DDBJ databases">
        <title>Clostridiaceae sp. nov. isolated from the gut of human by culturomics.</title>
        <authorList>
            <person name="Chang Y."/>
        </authorList>
    </citation>
    <scope>NUCLEOTIDE SEQUENCE [LARGE SCALE GENOMIC DNA]</scope>
    <source>
        <strain evidence="1 2">DONG20-135</strain>
    </source>
</reference>
<dbReference type="Proteomes" id="UP000434036">
    <property type="component" value="Unassembled WGS sequence"/>
</dbReference>
<reference evidence="1 2" key="1">
    <citation type="submission" date="2019-12" db="EMBL/GenBank/DDBJ databases">
        <authorList>
            <person name="Yang R."/>
        </authorList>
    </citation>
    <scope>NUCLEOTIDE SEQUENCE [LARGE SCALE GENOMIC DNA]</scope>
    <source>
        <strain evidence="1 2">DONG20-135</strain>
    </source>
</reference>
<gene>
    <name evidence="1" type="ORF">GSF08_06125</name>
</gene>
<dbReference type="Gene3D" id="2.30.30.240">
    <property type="entry name" value="PRC-barrel domain"/>
    <property type="match status" value="1"/>
</dbReference>
<accession>A0A6N8U5M9</accession>
<protein>
    <submittedName>
        <fullName evidence="1">Sporulation protein</fullName>
    </submittedName>
</protein>
<proteinExistence type="predicted"/>
<dbReference type="AlphaFoldDB" id="A0A6N8U5M9"/>
<dbReference type="EMBL" id="WUUQ01000002">
    <property type="protein sequence ID" value="MXQ73508.1"/>
    <property type="molecule type" value="Genomic_DNA"/>
</dbReference>
<evidence type="ECO:0000313" key="2">
    <source>
        <dbReference type="Proteomes" id="UP000434036"/>
    </source>
</evidence>
<evidence type="ECO:0000313" key="1">
    <source>
        <dbReference type="EMBL" id="MXQ73508.1"/>
    </source>
</evidence>
<organism evidence="1 2">
    <name type="scientific">Copranaerobaculum intestinale</name>
    <dbReference type="NCBI Taxonomy" id="2692629"/>
    <lineage>
        <taxon>Bacteria</taxon>
        <taxon>Bacillati</taxon>
        <taxon>Bacillota</taxon>
        <taxon>Erysipelotrichia</taxon>
        <taxon>Erysipelotrichales</taxon>
        <taxon>Erysipelotrichaceae</taxon>
        <taxon>Copranaerobaculum</taxon>
    </lineage>
</organism>
<comment type="caution">
    <text evidence="1">The sequence shown here is derived from an EMBL/GenBank/DDBJ whole genome shotgun (WGS) entry which is preliminary data.</text>
</comment>
<keyword evidence="2" id="KW-1185">Reference proteome</keyword>